<dbReference type="GO" id="GO:0003676">
    <property type="term" value="F:nucleic acid binding"/>
    <property type="evidence" value="ECO:0007669"/>
    <property type="project" value="InterPro"/>
</dbReference>
<dbReference type="PROSITE" id="PS50158">
    <property type="entry name" value="ZF_CCHC"/>
    <property type="match status" value="2"/>
</dbReference>
<protein>
    <recommendedName>
        <fullName evidence="3">CCHC-type domain-containing protein</fullName>
    </recommendedName>
</protein>
<feature type="compositionally biased region" description="Basic residues" evidence="2">
    <location>
        <begin position="181"/>
        <end position="194"/>
    </location>
</feature>
<gene>
    <name evidence="4" type="ORF">P43SY_008350</name>
</gene>
<organism evidence="4 5">
    <name type="scientific">Pythium insidiosum</name>
    <name type="common">Pythiosis disease agent</name>
    <dbReference type="NCBI Taxonomy" id="114742"/>
    <lineage>
        <taxon>Eukaryota</taxon>
        <taxon>Sar</taxon>
        <taxon>Stramenopiles</taxon>
        <taxon>Oomycota</taxon>
        <taxon>Peronosporomycetes</taxon>
        <taxon>Pythiales</taxon>
        <taxon>Pythiaceae</taxon>
        <taxon>Pythium</taxon>
    </lineage>
</organism>
<keyword evidence="1" id="KW-0863">Zinc-finger</keyword>
<evidence type="ECO:0000313" key="5">
    <source>
        <dbReference type="Proteomes" id="UP001209570"/>
    </source>
</evidence>
<comment type="caution">
    <text evidence="4">The sequence shown here is derived from an EMBL/GenBank/DDBJ whole genome shotgun (WGS) entry which is preliminary data.</text>
</comment>
<name>A0AAD5Q8V7_PYTIN</name>
<feature type="region of interest" description="Disordered" evidence="2">
    <location>
        <begin position="54"/>
        <end position="135"/>
    </location>
</feature>
<dbReference type="InterPro" id="IPR001878">
    <property type="entry name" value="Znf_CCHC"/>
</dbReference>
<dbReference type="SMART" id="SM00343">
    <property type="entry name" value="ZnF_C2HC"/>
    <property type="match status" value="2"/>
</dbReference>
<feature type="compositionally biased region" description="Acidic residues" evidence="2">
    <location>
        <begin position="58"/>
        <end position="67"/>
    </location>
</feature>
<dbReference type="Proteomes" id="UP001209570">
    <property type="component" value="Unassembled WGS sequence"/>
</dbReference>
<sequence length="357" mass="41154">MVRGVMQAALQRLARRHSAHAQRAVLAARCTRMAAGMTAQRGVLTRQLSISHVNGAGDADDNEDDSELSPLERLLQHSQQYRKEAGLDELSEDDKESLVDDESEEPEEKAQGEEESEEPAENAEDGEEPVDDWEEADDLREHQAEGHHDHDGHHDERRFAASRDDDGEQADDSWDFESPRGPRRPHHHQRRRNSRPVLGDVARRMRRQILYADEIDYEHGLSHLDERRAQEKMYLQLLRRDYDRDRVCQNCGEPGHVARNCMLPTICSNCGDIGHRRHECPHNDYASRRTAIDAAHVSDKEERAAILRTELQALHARHDRMKQAFDDEIEEYLSKYEHTRQSRRKAAPSAASDEEHR</sequence>
<evidence type="ECO:0000259" key="3">
    <source>
        <dbReference type="PROSITE" id="PS50158"/>
    </source>
</evidence>
<keyword evidence="5" id="KW-1185">Reference proteome</keyword>
<accession>A0AAD5Q8V7</accession>
<keyword evidence="1" id="KW-0862">Zinc</keyword>
<feature type="domain" description="CCHC-type" evidence="3">
    <location>
        <begin position="267"/>
        <end position="281"/>
    </location>
</feature>
<dbReference type="Gene3D" id="4.10.60.10">
    <property type="entry name" value="Zinc finger, CCHC-type"/>
    <property type="match status" value="1"/>
</dbReference>
<reference evidence="4" key="1">
    <citation type="submission" date="2021-12" db="EMBL/GenBank/DDBJ databases">
        <title>Prjna785345.</title>
        <authorList>
            <person name="Rujirawat T."/>
            <person name="Krajaejun T."/>
        </authorList>
    </citation>
    <scope>NUCLEOTIDE SEQUENCE</scope>
    <source>
        <strain evidence="4">Pi057C3</strain>
    </source>
</reference>
<feature type="domain" description="CCHC-type" evidence="3">
    <location>
        <begin position="248"/>
        <end position="261"/>
    </location>
</feature>
<dbReference type="InterPro" id="IPR036875">
    <property type="entry name" value="Znf_CCHC_sf"/>
</dbReference>
<evidence type="ECO:0000313" key="4">
    <source>
        <dbReference type="EMBL" id="KAJ0406099.1"/>
    </source>
</evidence>
<feature type="region of interest" description="Disordered" evidence="2">
    <location>
        <begin position="336"/>
        <end position="357"/>
    </location>
</feature>
<dbReference type="InterPro" id="IPR051714">
    <property type="entry name" value="Znf_CCHC_NABP"/>
</dbReference>
<dbReference type="PANTHER" id="PTHR23002">
    <property type="entry name" value="ZINC FINGER CCHC DOMAIN CONTAINING PROTEIN"/>
    <property type="match status" value="1"/>
</dbReference>
<keyword evidence="1" id="KW-0479">Metal-binding</keyword>
<evidence type="ECO:0000256" key="2">
    <source>
        <dbReference type="SAM" id="MobiDB-lite"/>
    </source>
</evidence>
<dbReference type="EMBL" id="JAKCXM010000036">
    <property type="protein sequence ID" value="KAJ0406099.1"/>
    <property type="molecule type" value="Genomic_DNA"/>
</dbReference>
<feature type="compositionally biased region" description="Acidic residues" evidence="2">
    <location>
        <begin position="165"/>
        <end position="175"/>
    </location>
</feature>
<dbReference type="AlphaFoldDB" id="A0AAD5Q8V7"/>
<dbReference type="Pfam" id="PF00098">
    <property type="entry name" value="zf-CCHC"/>
    <property type="match status" value="2"/>
</dbReference>
<dbReference type="GO" id="GO:0008270">
    <property type="term" value="F:zinc ion binding"/>
    <property type="evidence" value="ECO:0007669"/>
    <property type="project" value="UniProtKB-KW"/>
</dbReference>
<dbReference type="SUPFAM" id="SSF57756">
    <property type="entry name" value="Retrovirus zinc finger-like domains"/>
    <property type="match status" value="1"/>
</dbReference>
<feature type="region of interest" description="Disordered" evidence="2">
    <location>
        <begin position="161"/>
        <end position="197"/>
    </location>
</feature>
<proteinExistence type="predicted"/>
<evidence type="ECO:0000256" key="1">
    <source>
        <dbReference type="PROSITE-ProRule" id="PRU00047"/>
    </source>
</evidence>
<feature type="compositionally biased region" description="Acidic residues" evidence="2">
    <location>
        <begin position="87"/>
        <end position="135"/>
    </location>
</feature>